<feature type="compositionally biased region" description="Low complexity" evidence="1">
    <location>
        <begin position="56"/>
        <end position="75"/>
    </location>
</feature>
<evidence type="ECO:0000256" key="1">
    <source>
        <dbReference type="SAM" id="MobiDB-lite"/>
    </source>
</evidence>
<feature type="region of interest" description="Disordered" evidence="1">
    <location>
        <begin position="223"/>
        <end position="257"/>
    </location>
</feature>
<dbReference type="Proteomes" id="UP001501285">
    <property type="component" value="Unassembled WGS sequence"/>
</dbReference>
<dbReference type="EMBL" id="BAAANB010000021">
    <property type="protein sequence ID" value="GAA2037385.1"/>
    <property type="molecule type" value="Genomic_DNA"/>
</dbReference>
<sequence length="257" mass="26116">MSTLARHASMTAPLLVNGMTVEELLAVHKARFGDARMSNDDSALGTGAGESGTGAAGTATGTAATGTDASASDTKTTADAKTADAAPTWNPDAWDGKVDSLPAGAQKIITDLRKADGDERVAKKTLDAIMAAINPDKAGEKADPVQLAEQLTTAQQAQRQTAVELAVYKTASKHSGDPDALLDSRAFLAKVADLDPAADDFPSKVDEAIKSAVTDNPKLKAARVAGASGADRAGGSGEGTAKPTTLEDAIAQKMASR</sequence>
<reference evidence="2 3" key="1">
    <citation type="journal article" date="2019" name="Int. J. Syst. Evol. Microbiol.">
        <title>The Global Catalogue of Microorganisms (GCM) 10K type strain sequencing project: providing services to taxonomists for standard genome sequencing and annotation.</title>
        <authorList>
            <consortium name="The Broad Institute Genomics Platform"/>
            <consortium name="The Broad Institute Genome Sequencing Center for Infectious Disease"/>
            <person name="Wu L."/>
            <person name="Ma J."/>
        </authorList>
    </citation>
    <scope>NUCLEOTIDE SEQUENCE [LARGE SCALE GENOMIC DNA]</scope>
    <source>
        <strain evidence="2 3">JCM 14283</strain>
    </source>
</reference>
<comment type="caution">
    <text evidence="2">The sequence shown here is derived from an EMBL/GenBank/DDBJ whole genome shotgun (WGS) entry which is preliminary data.</text>
</comment>
<proteinExistence type="predicted"/>
<feature type="region of interest" description="Disordered" evidence="1">
    <location>
        <begin position="36"/>
        <end position="98"/>
    </location>
</feature>
<gene>
    <name evidence="2" type="ORF">GCM10009740_31490</name>
</gene>
<accession>A0ABN2UI43</accession>
<evidence type="ECO:0000313" key="2">
    <source>
        <dbReference type="EMBL" id="GAA2037385.1"/>
    </source>
</evidence>
<evidence type="ECO:0000313" key="3">
    <source>
        <dbReference type="Proteomes" id="UP001501285"/>
    </source>
</evidence>
<organism evidence="2 3">
    <name type="scientific">Terrabacter terrae</name>
    <dbReference type="NCBI Taxonomy" id="318434"/>
    <lineage>
        <taxon>Bacteria</taxon>
        <taxon>Bacillati</taxon>
        <taxon>Actinomycetota</taxon>
        <taxon>Actinomycetes</taxon>
        <taxon>Micrococcales</taxon>
        <taxon>Intrasporangiaceae</taxon>
        <taxon>Terrabacter</taxon>
    </lineage>
</organism>
<protein>
    <submittedName>
        <fullName evidence="2">Uncharacterized protein</fullName>
    </submittedName>
</protein>
<feature type="compositionally biased region" description="Gly residues" evidence="1">
    <location>
        <begin position="46"/>
        <end position="55"/>
    </location>
</feature>
<dbReference type="RefSeq" id="WP_343993040.1">
    <property type="nucleotide sequence ID" value="NZ_BAAANB010000021.1"/>
</dbReference>
<name>A0ABN2UI43_9MICO</name>
<keyword evidence="3" id="KW-1185">Reference proteome</keyword>